<gene>
    <name evidence="2" type="ORF">MIND_00892000</name>
</gene>
<keyword evidence="3" id="KW-1185">Reference proteome</keyword>
<feature type="compositionally biased region" description="Basic and acidic residues" evidence="1">
    <location>
        <begin position="204"/>
        <end position="215"/>
    </location>
</feature>
<feature type="region of interest" description="Disordered" evidence="1">
    <location>
        <begin position="1"/>
        <end position="48"/>
    </location>
</feature>
<dbReference type="EMBL" id="JACAZF010000007">
    <property type="protein sequence ID" value="KAF7299422.1"/>
    <property type="molecule type" value="Genomic_DNA"/>
</dbReference>
<feature type="region of interest" description="Disordered" evidence="1">
    <location>
        <begin position="69"/>
        <end position="97"/>
    </location>
</feature>
<dbReference type="Proteomes" id="UP000636479">
    <property type="component" value="Unassembled WGS sequence"/>
</dbReference>
<sequence length="726" mass="79330">MPASSSFGKSGFGQPAFGQPAFGQPAFGQPAFGQPAFEQTSFGSKPASTLGAPASGGFGAFAVTGTSGFTSTPTPSSPSPNVAPFPSPAQSGFGAPASSHDCPTTIVIWFIVTGLRRGLLCWKQKRTAWMVQKIVKTSHRMMMAFCRRALASEDDDDAYSRSPSPTTVPLPPSRSPSSTPNADALKPHPSSSTQSDGDESDSSEESRLSTIREESETPPGSPEKKPTPPSAPLAAPVPITPSLGIGLGRPSTRPAKSSPLAAAPMSRDEAEKLTPKTWPASPKLPFGVLPPQPRHRIQRPSLHAQRHLHLHLQPYPLPQPQLQHCGKPQIPFRRSAASYLPRTQPNTIYSKPIAKTPEPSAISTPIKGTPSMPFISVPPPPTVVPSRAELSTMEEGMQKECALLFAAMARGLEDFKILAQTASEQSKWSLRLQTKAQWEKRIRDLENNLLKGGHDERRLGARSLGPEHLETQTHLRRTVRAVQDRVQKLESHLHEHKKRLSRADSGKPGLRGRDKRLPDPVGRQRPLNVMPDVAIPTAAALNAERSAHKLKRALLGIRKQPLLNTQAASATPPPLSFQTPQRGFPIQFGLDPVTPMMGFDFPEPWPFACDTIAAYVRCHSRVEAHHRLVIIEGLHTYLSIDPWVEAPDVLDERWFLRVDEAEACRGLVKRHVETGVCRDATEAKQRAEGNDLPKLDGRFIVKNMLKPTKYIDSIQDSVMARELESQ</sequence>
<dbReference type="OrthoDB" id="6362633at2759"/>
<proteinExistence type="predicted"/>
<comment type="caution">
    <text evidence="2">The sequence shown here is derived from an EMBL/GenBank/DDBJ whole genome shotgun (WGS) entry which is preliminary data.</text>
</comment>
<dbReference type="AlphaFoldDB" id="A0A8H6SIF2"/>
<accession>A0A8H6SIF2</accession>
<dbReference type="Gene3D" id="3.40.50.300">
    <property type="entry name" value="P-loop containing nucleotide triphosphate hydrolases"/>
    <property type="match status" value="1"/>
</dbReference>
<reference evidence="2" key="1">
    <citation type="submission" date="2020-05" db="EMBL/GenBank/DDBJ databases">
        <title>Mycena genomes resolve the evolution of fungal bioluminescence.</title>
        <authorList>
            <person name="Tsai I.J."/>
        </authorList>
    </citation>
    <scope>NUCLEOTIDE SEQUENCE</scope>
    <source>
        <strain evidence="2">171206Taipei</strain>
    </source>
</reference>
<protein>
    <submittedName>
        <fullName evidence="2">Uncharacterized protein</fullName>
    </submittedName>
</protein>
<feature type="region of interest" description="Disordered" evidence="1">
    <location>
        <begin position="492"/>
        <end position="527"/>
    </location>
</feature>
<dbReference type="RefSeq" id="XP_037218810.1">
    <property type="nucleotide sequence ID" value="XM_037365568.1"/>
</dbReference>
<feature type="compositionally biased region" description="Basic and acidic residues" evidence="1">
    <location>
        <begin position="501"/>
        <end position="518"/>
    </location>
</feature>
<evidence type="ECO:0000313" key="2">
    <source>
        <dbReference type="EMBL" id="KAF7299422.1"/>
    </source>
</evidence>
<organism evidence="2 3">
    <name type="scientific">Mycena indigotica</name>
    <dbReference type="NCBI Taxonomy" id="2126181"/>
    <lineage>
        <taxon>Eukaryota</taxon>
        <taxon>Fungi</taxon>
        <taxon>Dikarya</taxon>
        <taxon>Basidiomycota</taxon>
        <taxon>Agaricomycotina</taxon>
        <taxon>Agaricomycetes</taxon>
        <taxon>Agaricomycetidae</taxon>
        <taxon>Agaricales</taxon>
        <taxon>Marasmiineae</taxon>
        <taxon>Mycenaceae</taxon>
        <taxon>Mycena</taxon>
    </lineage>
</organism>
<feature type="compositionally biased region" description="Polar residues" evidence="1">
    <location>
        <begin position="37"/>
        <end position="47"/>
    </location>
</feature>
<name>A0A8H6SIF2_9AGAR</name>
<feature type="compositionally biased region" description="Pro residues" evidence="1">
    <location>
        <begin position="75"/>
        <end position="87"/>
    </location>
</feature>
<dbReference type="InterPro" id="IPR027417">
    <property type="entry name" value="P-loop_NTPase"/>
</dbReference>
<feature type="region of interest" description="Disordered" evidence="1">
    <location>
        <begin position="153"/>
        <end position="268"/>
    </location>
</feature>
<dbReference type="GeneID" id="59348084"/>
<evidence type="ECO:0000256" key="1">
    <source>
        <dbReference type="SAM" id="MobiDB-lite"/>
    </source>
</evidence>
<evidence type="ECO:0000313" key="3">
    <source>
        <dbReference type="Proteomes" id="UP000636479"/>
    </source>
</evidence>